<dbReference type="InterPro" id="IPR000620">
    <property type="entry name" value="EamA_dom"/>
</dbReference>
<feature type="transmembrane region" description="Helical" evidence="6">
    <location>
        <begin position="152"/>
        <end position="175"/>
    </location>
</feature>
<feature type="transmembrane region" description="Helical" evidence="6">
    <location>
        <begin position="12"/>
        <end position="28"/>
    </location>
</feature>
<evidence type="ECO:0000256" key="2">
    <source>
        <dbReference type="ARBA" id="ARBA00007362"/>
    </source>
</evidence>
<dbReference type="Gene3D" id="1.10.3730.20">
    <property type="match status" value="1"/>
</dbReference>
<dbReference type="EMBL" id="RDQM01000004">
    <property type="protein sequence ID" value="RMW99540.1"/>
    <property type="molecule type" value="Genomic_DNA"/>
</dbReference>
<evidence type="ECO:0000256" key="4">
    <source>
        <dbReference type="ARBA" id="ARBA00022989"/>
    </source>
</evidence>
<evidence type="ECO:0000256" key="1">
    <source>
        <dbReference type="ARBA" id="ARBA00004141"/>
    </source>
</evidence>
<feature type="transmembrane region" description="Helical" evidence="6">
    <location>
        <begin position="74"/>
        <end position="94"/>
    </location>
</feature>
<accession>A0A3M6QA74</accession>
<dbReference type="Pfam" id="PF00892">
    <property type="entry name" value="EamA"/>
    <property type="match status" value="2"/>
</dbReference>
<feature type="transmembrane region" description="Helical" evidence="6">
    <location>
        <begin position="128"/>
        <end position="146"/>
    </location>
</feature>
<dbReference type="SUPFAM" id="SSF103481">
    <property type="entry name" value="Multidrug resistance efflux transporter EmrE"/>
    <property type="match status" value="2"/>
</dbReference>
<protein>
    <submittedName>
        <fullName evidence="8">DMT family transporter</fullName>
    </submittedName>
</protein>
<dbReference type="PANTHER" id="PTHR32322:SF2">
    <property type="entry name" value="EAMA DOMAIN-CONTAINING PROTEIN"/>
    <property type="match status" value="1"/>
</dbReference>
<dbReference type="GO" id="GO:0016020">
    <property type="term" value="C:membrane"/>
    <property type="evidence" value="ECO:0007669"/>
    <property type="project" value="UniProtKB-SubCell"/>
</dbReference>
<evidence type="ECO:0000256" key="5">
    <source>
        <dbReference type="ARBA" id="ARBA00023136"/>
    </source>
</evidence>
<feature type="transmembrane region" description="Helical" evidence="6">
    <location>
        <begin position="256"/>
        <end position="275"/>
    </location>
</feature>
<accession>A0A3M6R679</accession>
<name>A0A3M6QA74_9BURK</name>
<feature type="domain" description="EamA" evidence="7">
    <location>
        <begin position="14"/>
        <end position="144"/>
    </location>
</feature>
<evidence type="ECO:0000313" key="11">
    <source>
        <dbReference type="Proteomes" id="UP000281171"/>
    </source>
</evidence>
<feature type="domain" description="EamA" evidence="7">
    <location>
        <begin position="161"/>
        <end position="297"/>
    </location>
</feature>
<feature type="transmembrane region" description="Helical" evidence="6">
    <location>
        <begin position="187"/>
        <end position="209"/>
    </location>
</feature>
<dbReference type="Proteomes" id="UP000267521">
    <property type="component" value="Unassembled WGS sequence"/>
</dbReference>
<comment type="caution">
    <text evidence="8">The sequence shown here is derived from an EMBL/GenBank/DDBJ whole genome shotgun (WGS) entry which is preliminary data.</text>
</comment>
<dbReference type="PANTHER" id="PTHR32322">
    <property type="entry name" value="INNER MEMBRANE TRANSPORTER"/>
    <property type="match status" value="1"/>
</dbReference>
<dbReference type="RefSeq" id="WP_122237753.1">
    <property type="nucleotide sequence ID" value="NZ_RDQK01000011.1"/>
</dbReference>
<comment type="similarity">
    <text evidence="2">Belongs to the EamA transporter family.</text>
</comment>
<reference evidence="10 11" key="1">
    <citation type="submission" date="2018-10" db="EMBL/GenBank/DDBJ databases">
        <title>Comamonadaceae CDC group NO-1 genome sequencing and assembly.</title>
        <authorList>
            <person name="Bernier A.-M."/>
            <person name="Bernard K."/>
        </authorList>
    </citation>
    <scope>NUCLEOTIDE SEQUENCE [LARGE SCALE GENOMIC DNA]</scope>
    <source>
        <strain evidence="9 11">NML180581</strain>
        <strain evidence="8 10">NML970147</strain>
    </source>
</reference>
<comment type="subcellular location">
    <subcellularLocation>
        <location evidence="1">Membrane</location>
        <topology evidence="1">Multi-pass membrane protein</topology>
    </subcellularLocation>
</comment>
<evidence type="ECO:0000256" key="6">
    <source>
        <dbReference type="SAM" id="Phobius"/>
    </source>
</evidence>
<feature type="transmembrane region" description="Helical" evidence="6">
    <location>
        <begin position="281"/>
        <end position="299"/>
    </location>
</feature>
<dbReference type="InterPro" id="IPR037185">
    <property type="entry name" value="EmrE-like"/>
</dbReference>
<evidence type="ECO:0000313" key="8">
    <source>
        <dbReference type="EMBL" id="RMW99540.1"/>
    </source>
</evidence>
<feature type="transmembrane region" description="Helical" evidence="6">
    <location>
        <begin position="100"/>
        <end position="121"/>
    </location>
</feature>
<gene>
    <name evidence="9" type="ORF">EBQ24_05695</name>
    <name evidence="8" type="ORF">EBQ26_04070</name>
</gene>
<keyword evidence="5 6" id="KW-0472">Membrane</keyword>
<evidence type="ECO:0000313" key="10">
    <source>
        <dbReference type="Proteomes" id="UP000267521"/>
    </source>
</evidence>
<keyword evidence="3 6" id="KW-0812">Transmembrane</keyword>
<organism evidence="8 10">
    <name type="scientific">Allofranklinella schreckenbergeri</name>
    <dbReference type="NCBI Taxonomy" id="1076744"/>
    <lineage>
        <taxon>Bacteria</taxon>
        <taxon>Pseudomonadati</taxon>
        <taxon>Pseudomonadota</taxon>
        <taxon>Betaproteobacteria</taxon>
        <taxon>Burkholderiales</taxon>
        <taxon>Comamonadaceae</taxon>
        <taxon>Allofranklinella</taxon>
    </lineage>
</organism>
<keyword evidence="4 6" id="KW-1133">Transmembrane helix</keyword>
<dbReference type="AlphaFoldDB" id="A0A3M6QA74"/>
<evidence type="ECO:0000256" key="3">
    <source>
        <dbReference type="ARBA" id="ARBA00022692"/>
    </source>
</evidence>
<dbReference type="InterPro" id="IPR050638">
    <property type="entry name" value="AA-Vitamin_Transporters"/>
</dbReference>
<evidence type="ECO:0000259" key="7">
    <source>
        <dbReference type="Pfam" id="PF00892"/>
    </source>
</evidence>
<dbReference type="EMBL" id="RDQK01000011">
    <property type="protein sequence ID" value="RMX10218.1"/>
    <property type="molecule type" value="Genomic_DNA"/>
</dbReference>
<feature type="transmembrane region" description="Helical" evidence="6">
    <location>
        <begin position="34"/>
        <end position="54"/>
    </location>
</feature>
<feature type="transmembrane region" description="Helical" evidence="6">
    <location>
        <begin position="225"/>
        <end position="244"/>
    </location>
</feature>
<sequence length="320" mass="34027">MQTTPAPWGIHARLLAMAAVWGASWPWAKIVTQTMPPLTSSALRFLLASALLFLWLRHSGRTHSLRGLPARQWLWLLAAGATGVCMYAVFFMLGLQRIPASKAVVLITLNPVATLLLAAWLFKERLNLWIALGMGMTVVGAIWAITQGHPMQALAGGLGLGEGLILGCVASWAIYTLIGRKLQGMEALATVTVTSLIGAVLLLLCAWLIEGPGAWSAMWAAPARGWASLLAIVALATVLAYAWFFAGVKALGAGNAAAYISLVPIFGMGFSALWLDEALHISLAAGAALAVAGMLVMHFGRMAPSLRQRAAANRTEEPRR</sequence>
<dbReference type="Proteomes" id="UP000281171">
    <property type="component" value="Unassembled WGS sequence"/>
</dbReference>
<proteinExistence type="inferred from homology"/>
<evidence type="ECO:0000313" key="9">
    <source>
        <dbReference type="EMBL" id="RMX10218.1"/>
    </source>
</evidence>